<proteinExistence type="evidence at transcript level"/>
<feature type="domain" description="Tyrosinase copper-binding" evidence="5">
    <location>
        <begin position="142"/>
        <end position="159"/>
    </location>
</feature>
<dbReference type="GO" id="GO:0016491">
    <property type="term" value="F:oxidoreductase activity"/>
    <property type="evidence" value="ECO:0007669"/>
    <property type="project" value="InterPro"/>
</dbReference>
<dbReference type="InterPro" id="IPR008922">
    <property type="entry name" value="Di-copper_centre_dom_sf"/>
</dbReference>
<name>A0A0K0YB13_MYTCO</name>
<dbReference type="SUPFAM" id="SSF48056">
    <property type="entry name" value="Di-copper centre-containing domain"/>
    <property type="match status" value="1"/>
</dbReference>
<keyword evidence="4" id="KW-0732">Signal</keyword>
<evidence type="ECO:0000256" key="3">
    <source>
        <dbReference type="SAM" id="MobiDB-lite"/>
    </source>
</evidence>
<evidence type="ECO:0000256" key="1">
    <source>
        <dbReference type="ARBA" id="ARBA00022723"/>
    </source>
</evidence>
<reference evidence="7" key="1">
    <citation type="submission" date="2015-02" db="EMBL/GenBank/DDBJ databases">
        <authorList>
            <person name="Chooi Y.-H."/>
        </authorList>
    </citation>
    <scope>NUCLEOTIDE SEQUENCE</scope>
    <source>
        <tissue evidence="7">Mantle</tissue>
    </source>
</reference>
<feature type="non-terminal residue" evidence="7">
    <location>
        <position position="578"/>
    </location>
</feature>
<dbReference type="InterPro" id="IPR050316">
    <property type="entry name" value="Tyrosinase/Hemocyanin"/>
</dbReference>
<evidence type="ECO:0000256" key="4">
    <source>
        <dbReference type="SAM" id="SignalP"/>
    </source>
</evidence>
<evidence type="ECO:0000313" key="7">
    <source>
        <dbReference type="EMBL" id="AKS48166.1"/>
    </source>
</evidence>
<evidence type="ECO:0000259" key="6">
    <source>
        <dbReference type="PROSITE" id="PS00498"/>
    </source>
</evidence>
<feature type="chain" id="PRO_5012610453" evidence="4">
    <location>
        <begin position="16"/>
        <end position="578"/>
    </location>
</feature>
<keyword evidence="1" id="KW-0479">Metal-binding</keyword>
<dbReference type="InterPro" id="IPR002227">
    <property type="entry name" value="Tyrosinase_Cu-bd"/>
</dbReference>
<feature type="compositionally biased region" description="Polar residues" evidence="3">
    <location>
        <begin position="420"/>
        <end position="430"/>
    </location>
</feature>
<dbReference type="Pfam" id="PF00264">
    <property type="entry name" value="Tyrosinase"/>
    <property type="match status" value="1"/>
</dbReference>
<dbReference type="PANTHER" id="PTHR11474:SF126">
    <property type="entry name" value="TYROSINASE-LIKE PROTEIN TYR-1-RELATED"/>
    <property type="match status" value="1"/>
</dbReference>
<keyword evidence="2" id="KW-0186">Copper</keyword>
<feature type="domain" description="Tyrosinase copper-binding" evidence="6">
    <location>
        <begin position="289"/>
        <end position="300"/>
    </location>
</feature>
<organism evidence="7">
    <name type="scientific">Mytilus coruscus</name>
    <name type="common">Sea mussel</name>
    <dbReference type="NCBI Taxonomy" id="42192"/>
    <lineage>
        <taxon>Eukaryota</taxon>
        <taxon>Metazoa</taxon>
        <taxon>Spiralia</taxon>
        <taxon>Lophotrochozoa</taxon>
        <taxon>Mollusca</taxon>
        <taxon>Bivalvia</taxon>
        <taxon>Autobranchia</taxon>
        <taxon>Pteriomorphia</taxon>
        <taxon>Mytilida</taxon>
        <taxon>Mytiloidea</taxon>
        <taxon>Mytilidae</taxon>
        <taxon>Mytilinae</taxon>
        <taxon>Mytilus</taxon>
    </lineage>
</organism>
<dbReference type="Gene3D" id="1.10.1280.10">
    <property type="entry name" value="Di-copper center containing domain from catechol oxidase"/>
    <property type="match status" value="1"/>
</dbReference>
<accession>A0A0K0YB13</accession>
<evidence type="ECO:0000259" key="5">
    <source>
        <dbReference type="PROSITE" id="PS00497"/>
    </source>
</evidence>
<dbReference type="SMR" id="A0A0K0YB13"/>
<evidence type="ECO:0000256" key="2">
    <source>
        <dbReference type="ARBA" id="ARBA00023008"/>
    </source>
</evidence>
<dbReference type="PANTHER" id="PTHR11474">
    <property type="entry name" value="TYROSINASE FAMILY MEMBER"/>
    <property type="match status" value="1"/>
</dbReference>
<dbReference type="AlphaFoldDB" id="A0A0K0YB13"/>
<feature type="signal peptide" evidence="4">
    <location>
        <begin position="1"/>
        <end position="15"/>
    </location>
</feature>
<feature type="region of interest" description="Disordered" evidence="3">
    <location>
        <begin position="411"/>
        <end position="436"/>
    </location>
</feature>
<dbReference type="PRINTS" id="PR00092">
    <property type="entry name" value="TYROSINASE"/>
</dbReference>
<dbReference type="PROSITE" id="PS00497">
    <property type="entry name" value="TYROSINASE_1"/>
    <property type="match status" value="1"/>
</dbReference>
<protein>
    <submittedName>
        <fullName evidence="7">Tyrosinase-like protein-1</fullName>
    </submittedName>
</protein>
<sequence>MRSYFLLMVFIPASALIVEDVFPQSLEECYSGQVDKNTTPYDVQTSCLESFLAHMYKNTSSIGLGKDAFDWLDSLGRKLHIRLRRQGRYRLRERKEIRTLSENELDNFIDAVNALKNDKTVKPNKYDSFAIMHQGAVGESAHDGPNFVSWHRYFLVLFENALREKKSRVTLPYWDSRADYLMDNKEDSILFTEIFLGNSKGVVYSGPFAFWSTPTKPSTLLRRELGVVGSPVHPERLKAVFTKRYHREILRPGTPDSSYANLESHHDNVHRWVGGNTGQMSSILFSPMDPVFWLLHCFVDYLWEKFRERQTELGIDSETDYPTTTIPAHMPNRLMDNLKPPKTNIQGYSNSFTKQIYRYAPAPTCENKCGGAFKGFLFCDISKKGCVSGSRYDFIQNGGFSRVKNYYPSKGKGRRMRIPQSVTSIKSSAPPTMDADKSIKSGRVLAFESTENIQLTQRSPAPKMTTLFRTHFDNTGARGRRSADFSLIGNNFKIGFDINLRLRQEMRNLSSLNRTPYQFDNLALSPIAIINKHKRNRKPGHDEIKNQRTFNITFQTDGFSYNGRHLDYISIDERTHTS</sequence>
<dbReference type="EMBL" id="KP757802">
    <property type="protein sequence ID" value="AKS48166.1"/>
    <property type="molecule type" value="mRNA"/>
</dbReference>
<dbReference type="PROSITE" id="PS00498">
    <property type="entry name" value="TYROSINASE_2"/>
    <property type="match status" value="1"/>
</dbReference>
<dbReference type="GO" id="GO:0046872">
    <property type="term" value="F:metal ion binding"/>
    <property type="evidence" value="ECO:0007669"/>
    <property type="project" value="UniProtKB-KW"/>
</dbReference>